<reference evidence="2 3" key="1">
    <citation type="submission" date="2016-10" db="EMBL/GenBank/DDBJ databases">
        <authorList>
            <person name="de Groot N.N."/>
        </authorList>
    </citation>
    <scope>NUCLEOTIDE SEQUENCE [LARGE SCALE GENOMIC DNA]</scope>
    <source>
        <strain evidence="2 3">CGMCC 1.10267</strain>
    </source>
</reference>
<evidence type="ECO:0000313" key="2">
    <source>
        <dbReference type="EMBL" id="SDG56598.1"/>
    </source>
</evidence>
<proteinExistence type="predicted"/>
<name>A0A1G7VAJ1_9HYPH</name>
<feature type="compositionally biased region" description="Low complexity" evidence="1">
    <location>
        <begin position="243"/>
        <end position="252"/>
    </location>
</feature>
<accession>A0A1G7VAJ1</accession>
<dbReference type="SUPFAM" id="SSF69754">
    <property type="entry name" value="Ribosome binding protein Y (YfiA homologue)"/>
    <property type="match status" value="1"/>
</dbReference>
<dbReference type="AlphaFoldDB" id="A0A1G7VAJ1"/>
<dbReference type="Proteomes" id="UP000199495">
    <property type="component" value="Unassembled WGS sequence"/>
</dbReference>
<dbReference type="SUPFAM" id="SSF88659">
    <property type="entry name" value="Sigma3 and sigma4 domains of RNA polymerase sigma factors"/>
    <property type="match status" value="1"/>
</dbReference>
<evidence type="ECO:0000313" key="3">
    <source>
        <dbReference type="Proteomes" id="UP000199495"/>
    </source>
</evidence>
<feature type="region of interest" description="Disordered" evidence="1">
    <location>
        <begin position="237"/>
        <end position="256"/>
    </location>
</feature>
<sequence>MTVAPAHFVKKRQARSYGMKVIRAFRNLDRHGQQRAPEVIEEEVRQLEPHLVRFREDLVRLEVVASQTSGKTRIQVSLRLQLPSGVIAAQEEGFVIEPVLRKAFADLRQRVDRHVARLKHESEYKRPARRRRIGAPLPSARNAAEADRRELFFDLIEDHLDTVYDTVRRELTYLECSGSVPAGYLSVGDIVDATILNGLNRFERRPTEFSVRDWLTQLVFETVEAEAQAARRAVPEDAASIYEAPEAPGGEPTESDEEMFEFYQPDDVLLLEEIVADEGGDDPEAAVAKRQEALAFHRAIAGLPAFWRRALFLVDLNETPLETVSSVLGIPQDDVTRIVQSARDYIRDKLRDSGQSSDTAHALFESAHQRRLRIPQPLRDRARLERAFLGDNGGEAP</sequence>
<dbReference type="Gene3D" id="1.10.10.10">
    <property type="entry name" value="Winged helix-like DNA-binding domain superfamily/Winged helix DNA-binding domain"/>
    <property type="match status" value="1"/>
</dbReference>
<keyword evidence="3" id="KW-1185">Reference proteome</keyword>
<protein>
    <submittedName>
        <fullName evidence="2">RNA polymerase sigma factor, sigma-70 family</fullName>
    </submittedName>
</protein>
<dbReference type="InterPro" id="IPR036388">
    <property type="entry name" value="WH-like_DNA-bd_sf"/>
</dbReference>
<dbReference type="EMBL" id="FNCS01000004">
    <property type="protein sequence ID" value="SDG56598.1"/>
    <property type="molecule type" value="Genomic_DNA"/>
</dbReference>
<dbReference type="InterPro" id="IPR036567">
    <property type="entry name" value="RHF-like"/>
</dbReference>
<organism evidence="2 3">
    <name type="scientific">Pelagibacterium luteolum</name>
    <dbReference type="NCBI Taxonomy" id="440168"/>
    <lineage>
        <taxon>Bacteria</taxon>
        <taxon>Pseudomonadati</taxon>
        <taxon>Pseudomonadota</taxon>
        <taxon>Alphaproteobacteria</taxon>
        <taxon>Hyphomicrobiales</taxon>
        <taxon>Devosiaceae</taxon>
        <taxon>Pelagibacterium</taxon>
    </lineage>
</organism>
<dbReference type="Gene3D" id="3.30.160.100">
    <property type="entry name" value="Ribosome hibernation promotion factor-like"/>
    <property type="match status" value="1"/>
</dbReference>
<evidence type="ECO:0000256" key="1">
    <source>
        <dbReference type="SAM" id="MobiDB-lite"/>
    </source>
</evidence>
<gene>
    <name evidence="2" type="ORF">SAMN04487974_10410</name>
</gene>
<dbReference type="STRING" id="440168.SAMN04487974_10410"/>
<dbReference type="InterPro" id="IPR013324">
    <property type="entry name" value="RNA_pol_sigma_r3/r4-like"/>
</dbReference>